<dbReference type="SUPFAM" id="SSF53448">
    <property type="entry name" value="Nucleotide-diphospho-sugar transferases"/>
    <property type="match status" value="1"/>
</dbReference>
<feature type="domain" description="GtrA/DPMS transmembrane" evidence="10">
    <location>
        <begin position="272"/>
        <end position="386"/>
    </location>
</feature>
<dbReference type="InterPro" id="IPR029044">
    <property type="entry name" value="Nucleotide-diphossugar_trans"/>
</dbReference>
<dbReference type="Proteomes" id="UP001595921">
    <property type="component" value="Unassembled WGS sequence"/>
</dbReference>
<dbReference type="Pfam" id="PF00535">
    <property type="entry name" value="Glycos_transf_2"/>
    <property type="match status" value="1"/>
</dbReference>
<dbReference type="GO" id="GO:0016757">
    <property type="term" value="F:glycosyltransferase activity"/>
    <property type="evidence" value="ECO:0007669"/>
    <property type="project" value="UniProtKB-KW"/>
</dbReference>
<evidence type="ECO:0000313" key="12">
    <source>
        <dbReference type="Proteomes" id="UP001595921"/>
    </source>
</evidence>
<evidence type="ECO:0000256" key="2">
    <source>
        <dbReference type="ARBA" id="ARBA00006739"/>
    </source>
</evidence>
<evidence type="ECO:0000256" key="4">
    <source>
        <dbReference type="ARBA" id="ARBA00022679"/>
    </source>
</evidence>
<evidence type="ECO:0000256" key="6">
    <source>
        <dbReference type="ARBA" id="ARBA00022989"/>
    </source>
</evidence>
<dbReference type="EMBL" id="JBHSDS010000004">
    <property type="protein sequence ID" value="MFC4357760.1"/>
    <property type="molecule type" value="Genomic_DNA"/>
</dbReference>
<name>A0ABD5PAQ4_9EURY</name>
<dbReference type="GO" id="GO:0016020">
    <property type="term" value="C:membrane"/>
    <property type="evidence" value="ECO:0007669"/>
    <property type="project" value="UniProtKB-SubCell"/>
</dbReference>
<dbReference type="PANTHER" id="PTHR43398">
    <property type="entry name" value="DOLICHOL-PHOSPHATE MANNOSYLTRANSFERASE SUBUNIT 1"/>
    <property type="match status" value="1"/>
</dbReference>
<evidence type="ECO:0000259" key="9">
    <source>
        <dbReference type="Pfam" id="PF00535"/>
    </source>
</evidence>
<evidence type="ECO:0000256" key="8">
    <source>
        <dbReference type="SAM" id="Phobius"/>
    </source>
</evidence>
<feature type="transmembrane region" description="Helical" evidence="8">
    <location>
        <begin position="333"/>
        <end position="352"/>
    </location>
</feature>
<protein>
    <submittedName>
        <fullName evidence="11">Glycosyltransferase</fullName>
        <ecNumber evidence="11">2.4.-.-</ecNumber>
    </submittedName>
</protein>
<dbReference type="InterPro" id="IPR001173">
    <property type="entry name" value="Glyco_trans_2-like"/>
</dbReference>
<evidence type="ECO:0000256" key="5">
    <source>
        <dbReference type="ARBA" id="ARBA00022692"/>
    </source>
</evidence>
<proteinExistence type="inferred from homology"/>
<keyword evidence="12" id="KW-1185">Reference proteome</keyword>
<feature type="transmembrane region" description="Helical" evidence="8">
    <location>
        <begin position="299"/>
        <end position="321"/>
    </location>
</feature>
<accession>A0ABD5PAQ4</accession>
<feature type="transmembrane region" description="Helical" evidence="8">
    <location>
        <begin position="272"/>
        <end position="293"/>
    </location>
</feature>
<evidence type="ECO:0000256" key="1">
    <source>
        <dbReference type="ARBA" id="ARBA00004141"/>
    </source>
</evidence>
<keyword evidence="3 11" id="KW-0328">Glycosyltransferase</keyword>
<evidence type="ECO:0000313" key="11">
    <source>
        <dbReference type="EMBL" id="MFC4357760.1"/>
    </source>
</evidence>
<dbReference type="RefSeq" id="WP_267625395.1">
    <property type="nucleotide sequence ID" value="NZ_JAODIW010000013.1"/>
</dbReference>
<evidence type="ECO:0000256" key="7">
    <source>
        <dbReference type="ARBA" id="ARBA00023136"/>
    </source>
</evidence>
<gene>
    <name evidence="11" type="ORF">ACFO0N_07335</name>
</gene>
<keyword evidence="7 8" id="KW-0472">Membrane</keyword>
<dbReference type="Gene3D" id="3.90.550.10">
    <property type="entry name" value="Spore Coat Polysaccharide Biosynthesis Protein SpsA, Chain A"/>
    <property type="match status" value="1"/>
</dbReference>
<organism evidence="11 12">
    <name type="scientific">Halobium salinum</name>
    <dbReference type="NCBI Taxonomy" id="1364940"/>
    <lineage>
        <taxon>Archaea</taxon>
        <taxon>Methanobacteriati</taxon>
        <taxon>Methanobacteriota</taxon>
        <taxon>Stenosarchaea group</taxon>
        <taxon>Halobacteria</taxon>
        <taxon>Halobacteriales</taxon>
        <taxon>Haloferacaceae</taxon>
        <taxon>Halobium</taxon>
    </lineage>
</organism>
<comment type="similarity">
    <text evidence="2">Belongs to the glycosyltransferase 2 family.</text>
</comment>
<feature type="domain" description="Glycosyltransferase 2-like" evidence="9">
    <location>
        <begin position="27"/>
        <end position="193"/>
    </location>
</feature>
<feature type="transmembrane region" description="Helical" evidence="8">
    <location>
        <begin position="358"/>
        <end position="379"/>
    </location>
</feature>
<dbReference type="AlphaFoldDB" id="A0ABD5PAQ4"/>
<dbReference type="InterPro" id="IPR039528">
    <property type="entry name" value="DPM1-like"/>
</dbReference>
<dbReference type="EC" id="2.4.-.-" evidence="11"/>
<keyword evidence="5 8" id="KW-0812">Transmembrane</keyword>
<dbReference type="InterPro" id="IPR007267">
    <property type="entry name" value="GtrA_DPMS_TM"/>
</dbReference>
<dbReference type="Pfam" id="PF04138">
    <property type="entry name" value="GtrA_DPMS_TM"/>
    <property type="match status" value="1"/>
</dbReference>
<dbReference type="CDD" id="cd06442">
    <property type="entry name" value="DPM1_like"/>
    <property type="match status" value="1"/>
</dbReference>
<keyword evidence="4 11" id="KW-0808">Transferase</keyword>
<comment type="caution">
    <text evidence="11">The sequence shown here is derived from an EMBL/GenBank/DDBJ whole genome shotgun (WGS) entry which is preliminary data.</text>
</comment>
<sequence>MAVEQATRTPTENAVVDAEPQSELGVSVIIPTYNEVENIEKIVSRCLMALEGHDSEILVVDDDSPDGTARLARESFADNSDVRVIKRTEDKGLAQSVTAGFRHASSESCAVIDADLQHPPEKLPALVDELSDGAAVAIGSRHIEGGGIANWPYHRKVVSKGATGLARLSIPSAKSVSDPMSGFFAVRSDVVEDVELDPKGYKILLEVLEKGSYETGSVAEVPYVFQDRQYGESKLTSSEYKNFVEHLMGLSFSAYGFDRIAEPDRLVRGTEFGFVGAMGAVVNTLVFGGMHLYGGMHYMVAGALAFIVALNFNFLGNWFLTFNQPSEEIRSKYIRFNVVSVGGFIIYSLALATAIDVLLIPALLANVLAIGGSFLFNFIGSEKFAFDIESAN</sequence>
<reference evidence="11 12" key="1">
    <citation type="journal article" date="2019" name="Int. J. Syst. Evol. Microbiol.">
        <title>The Global Catalogue of Microorganisms (GCM) 10K type strain sequencing project: providing services to taxonomists for standard genome sequencing and annotation.</title>
        <authorList>
            <consortium name="The Broad Institute Genomics Platform"/>
            <consortium name="The Broad Institute Genome Sequencing Center for Infectious Disease"/>
            <person name="Wu L."/>
            <person name="Ma J."/>
        </authorList>
    </citation>
    <scope>NUCLEOTIDE SEQUENCE [LARGE SCALE GENOMIC DNA]</scope>
    <source>
        <strain evidence="11 12">CGMCC 1.12553</strain>
    </source>
</reference>
<comment type="subcellular location">
    <subcellularLocation>
        <location evidence="1">Membrane</location>
        <topology evidence="1">Multi-pass membrane protein</topology>
    </subcellularLocation>
</comment>
<evidence type="ECO:0000256" key="3">
    <source>
        <dbReference type="ARBA" id="ARBA00022676"/>
    </source>
</evidence>
<keyword evidence="6 8" id="KW-1133">Transmembrane helix</keyword>
<evidence type="ECO:0000259" key="10">
    <source>
        <dbReference type="Pfam" id="PF04138"/>
    </source>
</evidence>
<dbReference type="PANTHER" id="PTHR43398:SF1">
    <property type="entry name" value="DOLICHOL-PHOSPHATE MANNOSYLTRANSFERASE SUBUNIT 1"/>
    <property type="match status" value="1"/>
</dbReference>